<keyword evidence="4" id="KW-1185">Reference proteome</keyword>
<sequence length="538" mass="57418">MTATQARQAILIGRGERPCELLLSRANRHGLIAGATGTGKTITLQVLAEGFSRAGVPVFCADIKGDLAGLSRPGRPDPRIEARARALGVADFAYEPAPVVFWDVFGEQGHRLRATVAEMGPLLLARMLELNETQEGALTIAFRLADDEGLLLLDLKDLRAMLSHLAERAEEIGTAYGHVSRATIGAIQRRLLMLEQAGAGHFFGEPALDLADMMLLTPEGRGAVNVLAADRLVQSPRLYATFLLFLLSELFEELPEVGDLDRPKLVFFFDEAHLLFRDAPKVLVEKVETVVRLIRSKGVGVYFVTQNPLDLPAGVLGQLGNRIQHALRAFTPAEQKAVRAAAATFRPNPRLDVERAIGELAVGEALVSTLAADGTPTPVERARICPPRSRIGAITAEERAAIVARSPLAGRYDRELDRESAYELLTGRAGTAIADPGPHRADPAPVRGDDPWGGMTAPRGRIPEIPPRRIPAPARPQAPAGGGGLGGTLGGILTGNRGRREGVAEALAKSAARSIGAAVGRQIGHAVLRGVLGTILRR</sequence>
<dbReference type="InterPro" id="IPR051162">
    <property type="entry name" value="T4SS_component"/>
</dbReference>
<feature type="compositionally biased region" description="Gly residues" evidence="1">
    <location>
        <begin position="480"/>
        <end position="490"/>
    </location>
</feature>
<protein>
    <submittedName>
        <fullName evidence="3">DUF853 domain-containing protein</fullName>
    </submittedName>
</protein>
<organism evidence="3 4">
    <name type="scientific">Caldovatus aquaticus</name>
    <dbReference type="NCBI Taxonomy" id="2865671"/>
    <lineage>
        <taxon>Bacteria</taxon>
        <taxon>Pseudomonadati</taxon>
        <taxon>Pseudomonadota</taxon>
        <taxon>Alphaproteobacteria</taxon>
        <taxon>Acetobacterales</taxon>
        <taxon>Roseomonadaceae</taxon>
        <taxon>Caldovatus</taxon>
    </lineage>
</organism>
<evidence type="ECO:0000313" key="4">
    <source>
        <dbReference type="Proteomes" id="UP001519924"/>
    </source>
</evidence>
<dbReference type="Proteomes" id="UP001519924">
    <property type="component" value="Unassembled WGS sequence"/>
</dbReference>
<gene>
    <name evidence="3" type="ORF">K1J50_09825</name>
</gene>
<comment type="caution">
    <text evidence="3">The sequence shown here is derived from an EMBL/GenBank/DDBJ whole genome shotgun (WGS) entry which is preliminary data.</text>
</comment>
<dbReference type="Pfam" id="PF05872">
    <property type="entry name" value="HerA_C"/>
    <property type="match status" value="1"/>
</dbReference>
<feature type="compositionally biased region" description="Basic and acidic residues" evidence="1">
    <location>
        <begin position="437"/>
        <end position="450"/>
    </location>
</feature>
<name>A0ABS7F4V0_9PROT</name>
<dbReference type="PANTHER" id="PTHR30121">
    <property type="entry name" value="UNCHARACTERIZED PROTEIN YJGR-RELATED"/>
    <property type="match status" value="1"/>
</dbReference>
<dbReference type="InterPro" id="IPR033186">
    <property type="entry name" value="HerA_C"/>
</dbReference>
<accession>A0ABS7F4V0</accession>
<dbReference type="PANTHER" id="PTHR30121:SF6">
    <property type="entry name" value="SLR6007 PROTEIN"/>
    <property type="match status" value="1"/>
</dbReference>
<feature type="region of interest" description="Disordered" evidence="1">
    <location>
        <begin position="432"/>
        <end position="490"/>
    </location>
</feature>
<feature type="compositionally biased region" description="Pro residues" evidence="1">
    <location>
        <begin position="464"/>
        <end position="476"/>
    </location>
</feature>
<dbReference type="SUPFAM" id="SSF52540">
    <property type="entry name" value="P-loop containing nucleoside triphosphate hydrolases"/>
    <property type="match status" value="1"/>
</dbReference>
<proteinExistence type="predicted"/>
<dbReference type="EMBL" id="JAHZUY010000022">
    <property type="protein sequence ID" value="MBW8269785.1"/>
    <property type="molecule type" value="Genomic_DNA"/>
</dbReference>
<dbReference type="Gene3D" id="3.40.50.300">
    <property type="entry name" value="P-loop containing nucleotide triphosphate hydrolases"/>
    <property type="match status" value="2"/>
</dbReference>
<dbReference type="InterPro" id="IPR027417">
    <property type="entry name" value="P-loop_NTPase"/>
</dbReference>
<dbReference type="RefSeq" id="WP_220117539.1">
    <property type="nucleotide sequence ID" value="NZ_JAHZUY010000022.1"/>
</dbReference>
<evidence type="ECO:0000259" key="2">
    <source>
        <dbReference type="Pfam" id="PF05872"/>
    </source>
</evidence>
<evidence type="ECO:0000256" key="1">
    <source>
        <dbReference type="SAM" id="MobiDB-lite"/>
    </source>
</evidence>
<evidence type="ECO:0000313" key="3">
    <source>
        <dbReference type="EMBL" id="MBW8269785.1"/>
    </source>
</evidence>
<feature type="domain" description="Helicase HerA-like C-terminal" evidence="2">
    <location>
        <begin position="15"/>
        <end position="443"/>
    </location>
</feature>
<reference evidence="3 4" key="1">
    <citation type="submission" date="2021-08" db="EMBL/GenBank/DDBJ databases">
        <title>Caldovatus sediminis gen. nov., sp. nov., a moderately thermophilic bacterium isolated from a hot spring.</title>
        <authorList>
            <person name="Hu C.-J."/>
            <person name="Li W.-J."/>
            <person name="Xian W.-D."/>
        </authorList>
    </citation>
    <scope>NUCLEOTIDE SEQUENCE [LARGE SCALE GENOMIC DNA]</scope>
    <source>
        <strain evidence="3 4">SYSU G05006</strain>
    </source>
</reference>